<protein>
    <submittedName>
        <fullName evidence="2">Uncharacterized protein</fullName>
    </submittedName>
</protein>
<comment type="caution">
    <text evidence="2">The sequence shown here is derived from an EMBL/GenBank/DDBJ whole genome shotgun (WGS) entry which is preliminary data.</text>
</comment>
<keyword evidence="1" id="KW-1133">Transmembrane helix</keyword>
<keyword evidence="1" id="KW-0472">Membrane</keyword>
<evidence type="ECO:0000313" key="3">
    <source>
        <dbReference type="Proteomes" id="UP001367508"/>
    </source>
</evidence>
<feature type="transmembrane region" description="Helical" evidence="1">
    <location>
        <begin position="60"/>
        <end position="81"/>
    </location>
</feature>
<evidence type="ECO:0000256" key="1">
    <source>
        <dbReference type="SAM" id="Phobius"/>
    </source>
</evidence>
<dbReference type="AlphaFoldDB" id="A0AAN9JVK9"/>
<accession>A0AAN9JVK9</accession>
<keyword evidence="1" id="KW-0812">Transmembrane</keyword>
<name>A0AAN9JVK9_CANGL</name>
<proteinExistence type="predicted"/>
<gene>
    <name evidence="2" type="ORF">VNO77_44191</name>
</gene>
<keyword evidence="3" id="KW-1185">Reference proteome</keyword>
<reference evidence="2 3" key="1">
    <citation type="submission" date="2024-01" db="EMBL/GenBank/DDBJ databases">
        <title>The genomes of 5 underutilized Papilionoideae crops provide insights into root nodulation and disease resistanc.</title>
        <authorList>
            <person name="Jiang F."/>
        </authorList>
    </citation>
    <scope>NUCLEOTIDE SEQUENCE [LARGE SCALE GENOMIC DNA]</scope>
    <source>
        <strain evidence="2">LVBAO_FW01</strain>
        <tissue evidence="2">Leaves</tissue>
    </source>
</reference>
<evidence type="ECO:0000313" key="2">
    <source>
        <dbReference type="EMBL" id="KAK7306265.1"/>
    </source>
</evidence>
<dbReference type="Proteomes" id="UP001367508">
    <property type="component" value="Unassembled WGS sequence"/>
</dbReference>
<organism evidence="2 3">
    <name type="scientific">Canavalia gladiata</name>
    <name type="common">Sword bean</name>
    <name type="synonym">Dolichos gladiatus</name>
    <dbReference type="NCBI Taxonomy" id="3824"/>
    <lineage>
        <taxon>Eukaryota</taxon>
        <taxon>Viridiplantae</taxon>
        <taxon>Streptophyta</taxon>
        <taxon>Embryophyta</taxon>
        <taxon>Tracheophyta</taxon>
        <taxon>Spermatophyta</taxon>
        <taxon>Magnoliopsida</taxon>
        <taxon>eudicotyledons</taxon>
        <taxon>Gunneridae</taxon>
        <taxon>Pentapetalae</taxon>
        <taxon>rosids</taxon>
        <taxon>fabids</taxon>
        <taxon>Fabales</taxon>
        <taxon>Fabaceae</taxon>
        <taxon>Papilionoideae</taxon>
        <taxon>50 kb inversion clade</taxon>
        <taxon>NPAAA clade</taxon>
        <taxon>indigoferoid/millettioid clade</taxon>
        <taxon>Phaseoleae</taxon>
        <taxon>Canavalia</taxon>
    </lineage>
</organism>
<sequence length="91" mass="9917">MGKLTSDAPVLRGDDRFAYWFIQGGRVAFGKRLLPSSLPEPKLVDECSWPEGTESKAGSVLGIFAAWDLALAAWDLALVMFMGSARILKTN</sequence>
<dbReference type="EMBL" id="JAYMYQ010000011">
    <property type="protein sequence ID" value="KAK7306265.1"/>
    <property type="molecule type" value="Genomic_DNA"/>
</dbReference>